<name>A0A9P5D863_9HYPO</name>
<dbReference type="InterPro" id="IPR050732">
    <property type="entry name" value="Beta-glucan_modifiers"/>
</dbReference>
<accession>A0A9P5D863</accession>
<evidence type="ECO:0000256" key="2">
    <source>
        <dbReference type="ARBA" id="ARBA00008773"/>
    </source>
</evidence>
<dbReference type="OrthoDB" id="77201at2759"/>
<feature type="region of interest" description="Disordered" evidence="4">
    <location>
        <begin position="309"/>
        <end position="416"/>
    </location>
</feature>
<evidence type="ECO:0000313" key="5">
    <source>
        <dbReference type="EMBL" id="KAF4126470.1"/>
    </source>
</evidence>
<feature type="compositionally biased region" description="Polar residues" evidence="4">
    <location>
        <begin position="349"/>
        <end position="361"/>
    </location>
</feature>
<dbReference type="PANTHER" id="PTHR16631:SF16">
    <property type="entry name" value="GPI-ANCHORED CELL WALL BETA-1,3-ENDOGLUCANASE EGLC"/>
    <property type="match status" value="1"/>
</dbReference>
<dbReference type="GO" id="GO:0009277">
    <property type="term" value="C:fungal-type cell wall"/>
    <property type="evidence" value="ECO:0007669"/>
    <property type="project" value="TreeGrafter"/>
</dbReference>
<protein>
    <submittedName>
        <fullName evidence="5">Glucan endo-1,3-beta-D-glucosidase</fullName>
    </submittedName>
</protein>
<gene>
    <name evidence="5" type="ORF">GMORB2_0206</name>
</gene>
<dbReference type="RefSeq" id="XP_035325122.1">
    <property type="nucleotide sequence ID" value="XM_035462192.1"/>
</dbReference>
<dbReference type="GO" id="GO:0071555">
    <property type="term" value="P:cell wall organization"/>
    <property type="evidence" value="ECO:0007669"/>
    <property type="project" value="TreeGrafter"/>
</dbReference>
<evidence type="ECO:0000313" key="6">
    <source>
        <dbReference type="Proteomes" id="UP000749293"/>
    </source>
</evidence>
<evidence type="ECO:0000256" key="4">
    <source>
        <dbReference type="SAM" id="MobiDB-lite"/>
    </source>
</evidence>
<dbReference type="GO" id="GO:0005576">
    <property type="term" value="C:extracellular region"/>
    <property type="evidence" value="ECO:0007669"/>
    <property type="project" value="TreeGrafter"/>
</dbReference>
<dbReference type="AlphaFoldDB" id="A0A9P5D863"/>
<keyword evidence="3" id="KW-0378">Hydrolase</keyword>
<comment type="caution">
    <text evidence="5">The sequence shown here is derived from an EMBL/GenBank/DDBJ whole genome shotgun (WGS) entry which is preliminary data.</text>
</comment>
<evidence type="ECO:0000256" key="3">
    <source>
        <dbReference type="ARBA" id="ARBA00022801"/>
    </source>
</evidence>
<dbReference type="Proteomes" id="UP000749293">
    <property type="component" value="Unassembled WGS sequence"/>
</dbReference>
<comment type="similarity">
    <text evidence="2">Belongs to the glycosyl hydrolase 17 family.</text>
</comment>
<evidence type="ECO:0000256" key="1">
    <source>
        <dbReference type="ARBA" id="ARBA00004196"/>
    </source>
</evidence>
<comment type="subcellular location">
    <subcellularLocation>
        <location evidence="1">Cell envelope</location>
    </subcellularLocation>
</comment>
<dbReference type="EMBL" id="JAANYQ010000001">
    <property type="protein sequence ID" value="KAF4126470.1"/>
    <property type="molecule type" value="Genomic_DNA"/>
</dbReference>
<feature type="compositionally biased region" description="Acidic residues" evidence="4">
    <location>
        <begin position="318"/>
        <end position="338"/>
    </location>
</feature>
<dbReference type="SUPFAM" id="SSF51445">
    <property type="entry name" value="(Trans)glycosidases"/>
    <property type="match status" value="1"/>
</dbReference>
<dbReference type="GO" id="GO:0009986">
    <property type="term" value="C:cell surface"/>
    <property type="evidence" value="ECO:0007669"/>
    <property type="project" value="TreeGrafter"/>
</dbReference>
<reference evidence="5" key="1">
    <citation type="submission" date="2020-03" db="EMBL/GenBank/DDBJ databases">
        <title>Site-based positive gene gene selection in Geosmithia morbida across the United States reveals a broad range of putative effectors and factors for local host and environmental adapation.</title>
        <authorList>
            <person name="Onufrak A."/>
            <person name="Murdoch R.W."/>
            <person name="Gazis R."/>
            <person name="Huff M."/>
            <person name="Staton M."/>
            <person name="Klingeman W."/>
            <person name="Hadziabdic D."/>
        </authorList>
    </citation>
    <scope>NUCLEOTIDE SEQUENCE</scope>
    <source>
        <strain evidence="5">1262</strain>
    </source>
</reference>
<feature type="compositionally biased region" description="Low complexity" evidence="4">
    <location>
        <begin position="339"/>
        <end position="348"/>
    </location>
</feature>
<dbReference type="InterPro" id="IPR017853">
    <property type="entry name" value="GH"/>
</dbReference>
<keyword evidence="6" id="KW-1185">Reference proteome</keyword>
<feature type="compositionally biased region" description="Low complexity" evidence="4">
    <location>
        <begin position="362"/>
        <end position="403"/>
    </location>
</feature>
<sequence length="438" mass="46247">MRFTSAVASGLAAVGAAASTPNYLGFNSGSTQDDRSAKFKSDFLAEFKTAANLKNSPGDFNSVRLYTNIQAYSTEDPIQAFDAAVETETNILLGVWASGTDSIDKEVTALKKAIANHGSKLTDLVIGVNIGSEDLYRTSQTGIENESGVGAGPDTIVNFINDWKKAFKGTALADTPVGHADTWDAWTNGTNKAVIDAVDFLSVHEYPYYEGTKDNDISNAADLFETAYEKTLAVAGDKPVWVTETGWPYVGPKWERAVASVANAKKYWQDVGCKKLFNKTPTFWYTLRDANPDNTMKFAITDELSTTPRWDLSCPTTTDDDDNDDDNDNDNDNDDDDSLTSTSTSSSSKATETVKSGSDEVTSSVSKPTSSSDSSSGSATTTATATSGSDSSSSSNEEQAASTPVSGSSSETPVAAASTLKVSAVGIVAVIGGLVALF</sequence>
<dbReference type="GO" id="GO:0042973">
    <property type="term" value="F:glucan endo-1,3-beta-D-glucosidase activity"/>
    <property type="evidence" value="ECO:0007669"/>
    <property type="project" value="TreeGrafter"/>
</dbReference>
<dbReference type="GeneID" id="55966436"/>
<proteinExistence type="inferred from homology"/>
<organism evidence="5 6">
    <name type="scientific">Geosmithia morbida</name>
    <dbReference type="NCBI Taxonomy" id="1094350"/>
    <lineage>
        <taxon>Eukaryota</taxon>
        <taxon>Fungi</taxon>
        <taxon>Dikarya</taxon>
        <taxon>Ascomycota</taxon>
        <taxon>Pezizomycotina</taxon>
        <taxon>Sordariomycetes</taxon>
        <taxon>Hypocreomycetidae</taxon>
        <taxon>Hypocreales</taxon>
        <taxon>Bionectriaceae</taxon>
        <taxon>Geosmithia</taxon>
    </lineage>
</organism>
<dbReference type="PANTHER" id="PTHR16631">
    <property type="entry name" value="GLUCAN 1,3-BETA-GLUCOSIDASE"/>
    <property type="match status" value="1"/>
</dbReference>
<dbReference type="Gene3D" id="3.20.20.80">
    <property type="entry name" value="Glycosidases"/>
    <property type="match status" value="1"/>
</dbReference>